<name>A0A8T2BMZ7_9BRAS</name>
<comment type="caution">
    <text evidence="2">The sequence shown here is derived from an EMBL/GenBank/DDBJ whole genome shotgun (WGS) entry which is preliminary data.</text>
</comment>
<keyword evidence="2" id="KW-0548">Nucleotidyltransferase</keyword>
<dbReference type="EMBL" id="JAEFBK010000007">
    <property type="protein sequence ID" value="KAG7585081.1"/>
    <property type="molecule type" value="Genomic_DNA"/>
</dbReference>
<dbReference type="InterPro" id="IPR005135">
    <property type="entry name" value="Endo/exonuclease/phosphatase"/>
</dbReference>
<proteinExistence type="predicted"/>
<keyword evidence="3" id="KW-1185">Reference proteome</keyword>
<dbReference type="PROSITE" id="PS50878">
    <property type="entry name" value="RT_POL"/>
    <property type="match status" value="1"/>
</dbReference>
<sequence>MCTQIFCWNVRGFNISSHRSGFKKWFKANKPIFGGVIETHVKQPKEKKFINDLLPGWSFEDNYAFSELGKIWVLWDPSVKVVIVAKSLQMITCEVLLPNSQVWIVASVVYAANEEDKRREFWKEIVDLGASLSSMNRPWIMLGDFNQVLHPQEHSGNISLNVDRRIRDFRCCLLDAELADLVFKGNTFTWWNKSKTRPVAKKIDRILVNESWCTHFPSSFGLFGDPDFSDHVSCGVVIDGAAPIVKRPFKFFNYLLKNSEILNLIREHWYTVNVVGSNMYRVSRKLKALKKPIKDFSRLNYSDLEKCTKEAHDILLSSQGLTLADPSLFNASQELEAQRKWQILSSAEESFFLQKSRVTWFAEGDSNTNYFHRMADSRKSINTITTLYDENGLQIENQQGITDHCVDFFTNLLGDDPGPNMLEQEDMDLLLSYRCSPAQARAFEKMFTDEEIKTVFFSLPRNKASGPDGFPAEFFVESWSVIGAEVTAAVREFFISGRLLKQWNATTLVLIPKTANASTTSDFRPISCLNKMYKVISRLLTNRLQLFLSNVISSSQSAFLPGRLLTENVLLATEMVHGYNWRNISPRGMLKVDLRKAFDSIRWNFIIAALRALAIPERFINWVYQCISTPTFTVSINGSNGGYFKSTKGIRQGDPLSPYLFVLVMEVFSKLLHSRFDSGYIHYHPKAADLAISHLMFADDVMIFFDGGNSSLHGICETLDDFASWSGLRVNKDKSQLFHAGLDLQERNTLSVYGFPLGTLPIRYLGLPLMSRKLRIAEYEPLLEKITKRFRSWAIKSLSFAGRVQLIASVIYGSINFWMSTFLLPKGCIKKIESLCSRFLWSGSVEEGKGAKLFNNNGSLWASWHCHHHLRNKSFWEVDVSPSDPWSWKMLLNLRPLAEQFVRSKVGNGFKTFFWHDNWTSMGPLIKYLGDIGTRTLRIPLNARVADAYGPNGWRLPLSRSQSALAIYEHISTLPAPSSALVDDSYIWCVGDVVCKGFSTAVTWDALRPREFEKEWATSVWFKGAVPKHAFNMWVCHLDRLPTRQRLASWGQIPSAACCLCTIVTESRDHLFLYCEFSSQLWNMVFSRLSPRQRLFCSWAELLSWTRLSSPAAPPLLRKVAAQAVIYNIWRQRNNVLQNSVRLSPLVIFKMVDCELRNIISSRRHRKRWQRLMLLWIR</sequence>
<keyword evidence="2" id="KW-0695">RNA-directed DNA polymerase</keyword>
<evidence type="ECO:0000313" key="2">
    <source>
        <dbReference type="EMBL" id="KAG7585081.1"/>
    </source>
</evidence>
<evidence type="ECO:0000259" key="1">
    <source>
        <dbReference type="PROSITE" id="PS50878"/>
    </source>
</evidence>
<dbReference type="Pfam" id="PF13966">
    <property type="entry name" value="zf-RVT"/>
    <property type="match status" value="1"/>
</dbReference>
<reference evidence="2 3" key="1">
    <citation type="submission" date="2020-12" db="EMBL/GenBank/DDBJ databases">
        <title>Concerted genomic and epigenomic changes stabilize Arabidopsis allopolyploids.</title>
        <authorList>
            <person name="Chen Z."/>
        </authorList>
    </citation>
    <scope>NUCLEOTIDE SEQUENCE [LARGE SCALE GENOMIC DNA]</scope>
    <source>
        <strain evidence="2">Allo738</strain>
        <tissue evidence="2">Leaf</tissue>
    </source>
</reference>
<dbReference type="GO" id="GO:0003964">
    <property type="term" value="F:RNA-directed DNA polymerase activity"/>
    <property type="evidence" value="ECO:0007669"/>
    <property type="project" value="UniProtKB-KW"/>
</dbReference>
<keyword evidence="2" id="KW-0808">Transferase</keyword>
<dbReference type="AlphaFoldDB" id="A0A8T2BMZ7"/>
<dbReference type="PANTHER" id="PTHR33116:SF78">
    <property type="entry name" value="OS12G0587133 PROTEIN"/>
    <property type="match status" value="1"/>
</dbReference>
<dbReference type="PANTHER" id="PTHR33116">
    <property type="entry name" value="REVERSE TRANSCRIPTASE ZINC-BINDING DOMAIN-CONTAINING PROTEIN-RELATED-RELATED"/>
    <property type="match status" value="1"/>
</dbReference>
<dbReference type="InterPro" id="IPR026960">
    <property type="entry name" value="RVT-Znf"/>
</dbReference>
<organism evidence="2 3">
    <name type="scientific">Arabidopsis thaliana x Arabidopsis arenosa</name>
    <dbReference type="NCBI Taxonomy" id="1240361"/>
    <lineage>
        <taxon>Eukaryota</taxon>
        <taxon>Viridiplantae</taxon>
        <taxon>Streptophyta</taxon>
        <taxon>Embryophyta</taxon>
        <taxon>Tracheophyta</taxon>
        <taxon>Spermatophyta</taxon>
        <taxon>Magnoliopsida</taxon>
        <taxon>eudicotyledons</taxon>
        <taxon>Gunneridae</taxon>
        <taxon>Pentapetalae</taxon>
        <taxon>rosids</taxon>
        <taxon>malvids</taxon>
        <taxon>Brassicales</taxon>
        <taxon>Brassicaceae</taxon>
        <taxon>Camelineae</taxon>
        <taxon>Arabidopsis</taxon>
    </lineage>
</organism>
<dbReference type="CDD" id="cd01650">
    <property type="entry name" value="RT_nLTR_like"/>
    <property type="match status" value="1"/>
</dbReference>
<evidence type="ECO:0000313" key="3">
    <source>
        <dbReference type="Proteomes" id="UP000694240"/>
    </source>
</evidence>
<dbReference type="InterPro" id="IPR000477">
    <property type="entry name" value="RT_dom"/>
</dbReference>
<feature type="domain" description="Reverse transcriptase" evidence="1">
    <location>
        <begin position="492"/>
        <end position="769"/>
    </location>
</feature>
<dbReference type="Proteomes" id="UP000694240">
    <property type="component" value="Chromosome 7"/>
</dbReference>
<dbReference type="Pfam" id="PF00078">
    <property type="entry name" value="RVT_1"/>
    <property type="match status" value="1"/>
</dbReference>
<dbReference type="Pfam" id="PF03372">
    <property type="entry name" value="Exo_endo_phos"/>
    <property type="match status" value="1"/>
</dbReference>
<accession>A0A8T2BMZ7</accession>
<protein>
    <submittedName>
        <fullName evidence="2">Reverse transcriptase zinc-binding domain</fullName>
    </submittedName>
</protein>
<gene>
    <name evidence="2" type="ORF">ISN45_Aa02g004540</name>
</gene>